<evidence type="ECO:0000256" key="1">
    <source>
        <dbReference type="SAM" id="MobiDB-lite"/>
    </source>
</evidence>
<accession>A0A6N2TQV6</accession>
<feature type="compositionally biased region" description="Acidic residues" evidence="1">
    <location>
        <begin position="103"/>
        <end position="124"/>
    </location>
</feature>
<dbReference type="EMBL" id="CACRSM010000002">
    <property type="protein sequence ID" value="VYT07102.1"/>
    <property type="molecule type" value="Genomic_DNA"/>
</dbReference>
<proteinExistence type="predicted"/>
<dbReference type="SMART" id="SM01323">
    <property type="entry name" value="YajC"/>
    <property type="match status" value="1"/>
</dbReference>
<keyword evidence="2" id="KW-1133">Transmembrane helix</keyword>
<dbReference type="AlphaFoldDB" id="A0A6N2TQV6"/>
<name>A0A6N2TQV6_9ACTO</name>
<feature type="region of interest" description="Disordered" evidence="1">
    <location>
        <begin position="94"/>
        <end position="124"/>
    </location>
</feature>
<organism evidence="3">
    <name type="scientific">Schaalia odontolytica</name>
    <dbReference type="NCBI Taxonomy" id="1660"/>
    <lineage>
        <taxon>Bacteria</taxon>
        <taxon>Bacillati</taxon>
        <taxon>Actinomycetota</taxon>
        <taxon>Actinomycetes</taxon>
        <taxon>Actinomycetales</taxon>
        <taxon>Actinomycetaceae</taxon>
        <taxon>Schaalia</taxon>
    </lineage>
</organism>
<keyword evidence="2" id="KW-0472">Membrane</keyword>
<keyword evidence="2" id="KW-0812">Transmembrane</keyword>
<feature type="transmembrane region" description="Helical" evidence="2">
    <location>
        <begin position="6"/>
        <end position="23"/>
    </location>
</feature>
<reference evidence="3" key="1">
    <citation type="submission" date="2019-11" db="EMBL/GenBank/DDBJ databases">
        <authorList>
            <person name="Feng L."/>
        </authorList>
    </citation>
    <scope>NUCLEOTIDE SEQUENCE</scope>
    <source>
        <strain evidence="3">AodontolyticusLFYP35</strain>
    </source>
</reference>
<evidence type="ECO:0000313" key="3">
    <source>
        <dbReference type="EMBL" id="VYT07102.1"/>
    </source>
</evidence>
<protein>
    <recommendedName>
        <fullName evidence="4">Preprotein translocase subunit YajC</fullName>
    </recommendedName>
</protein>
<gene>
    <name evidence="3" type="ORF">AOLFYP35_01449</name>
</gene>
<dbReference type="InterPro" id="IPR003849">
    <property type="entry name" value="Preprotein_translocase_YajC"/>
</dbReference>
<evidence type="ECO:0008006" key="4">
    <source>
        <dbReference type="Google" id="ProtNLM"/>
    </source>
</evidence>
<evidence type="ECO:0000256" key="2">
    <source>
        <dbReference type="SAM" id="Phobius"/>
    </source>
</evidence>
<sequence>MSTPFLIFIGLMLVAMFIFNSRARKRMAEQEKKAEERRKEMMVPGAWVRLRSGFWGRFVDQDGEIVILETPGGHETYWDQRAILDVAEELPFQSTDAEKDDASGESEEEPVLGLDSEDDSAETK</sequence>